<organism evidence="3 4">
    <name type="scientific">Oceaniferula marina</name>
    <dbReference type="NCBI Taxonomy" id="2748318"/>
    <lineage>
        <taxon>Bacteria</taxon>
        <taxon>Pseudomonadati</taxon>
        <taxon>Verrucomicrobiota</taxon>
        <taxon>Verrucomicrobiia</taxon>
        <taxon>Verrucomicrobiales</taxon>
        <taxon>Verrucomicrobiaceae</taxon>
        <taxon>Oceaniferula</taxon>
    </lineage>
</organism>
<keyword evidence="1" id="KW-0812">Transmembrane</keyword>
<keyword evidence="4" id="KW-1185">Reference proteome</keyword>
<dbReference type="InterPro" id="IPR018476">
    <property type="entry name" value="GlyceroP-diester-Pdiesterase_M"/>
</dbReference>
<dbReference type="InterPro" id="IPR017946">
    <property type="entry name" value="PLC-like_Pdiesterase_TIM-brl"/>
</dbReference>
<dbReference type="Pfam" id="PF03009">
    <property type="entry name" value="GDPD"/>
    <property type="match status" value="1"/>
</dbReference>
<feature type="transmembrane region" description="Helical" evidence="1">
    <location>
        <begin position="337"/>
        <end position="357"/>
    </location>
</feature>
<dbReference type="InterPro" id="IPR030395">
    <property type="entry name" value="GP_PDE_dom"/>
</dbReference>
<dbReference type="GO" id="GO:0006629">
    <property type="term" value="P:lipid metabolic process"/>
    <property type="evidence" value="ECO:0007669"/>
    <property type="project" value="InterPro"/>
</dbReference>
<evidence type="ECO:0000259" key="2">
    <source>
        <dbReference type="PROSITE" id="PS51704"/>
    </source>
</evidence>
<evidence type="ECO:0000313" key="4">
    <source>
        <dbReference type="Proteomes" id="UP000557872"/>
    </source>
</evidence>
<dbReference type="GO" id="GO:0008081">
    <property type="term" value="F:phosphoric diester hydrolase activity"/>
    <property type="evidence" value="ECO:0007669"/>
    <property type="project" value="InterPro"/>
</dbReference>
<dbReference type="EMBL" id="JACBAZ010000002">
    <property type="protein sequence ID" value="NWK54941.1"/>
    <property type="molecule type" value="Genomic_DNA"/>
</dbReference>
<evidence type="ECO:0000313" key="3">
    <source>
        <dbReference type="EMBL" id="NWK54941.1"/>
    </source>
</evidence>
<dbReference type="PROSITE" id="PS51704">
    <property type="entry name" value="GP_PDE"/>
    <property type="match status" value="1"/>
</dbReference>
<sequence length="625" mass="68864">MKNSRMQSIYQPIRSSWQWMEGGKWQPLLAVHLIVLLASAAVLTPLSGLIVRSVVAFSGQEALSDTEIASFLLSPGGAVAGMLLGALLLTFAIWGYAALLVPVYAIQTGGRASLAATLARVLACAPSLFRLSLRVMIRYLLIFLPFAAVIGLTYWLLLSGYDINYYLAEKPPEFFAALAIAGVVLVLLGVILIQVTISWFYALPLVLFAHESAKQAKRHSVELSCGQRKSIALCLALWLFGTPVLNMLLTAPLNWLVGWWVPQLADRLPMLALVLGGGLLLNGLLSFVLGFVALSLLAHRNIEMFRDLDLGETLPVVDQAEQNAGHQRVRIPLGDKLLLVLGLLVVMLAGVLCYRWVNTIELKDDVLVIAHRGSSLEAPENTMAAIRSAVEAGSDWVEIDVQETADGKVVVFHDSDFKRVGSNPLTIWDARSEQLPGIDIGSWFDPTFASETTPSLREVLQLCRDKSGVLIELKYYGHDKQLEQRVIDIVEQESMQDQVMVMSLSYPAVQKVRKLRPEWKVGLLSTVAIGDITSLDVDFLGLNSRAATKRLIDRAHRNGIDIFVWTVNDPIDISTMTSRGVDGLITDAPARAFSVLEQRKELNPSERLMLELAHIFGRRSKAIEQ</sequence>
<dbReference type="SUPFAM" id="SSF51695">
    <property type="entry name" value="PLC-like phosphodiesterases"/>
    <property type="match status" value="1"/>
</dbReference>
<dbReference type="PANTHER" id="PTHR46211">
    <property type="entry name" value="GLYCEROPHOSPHORYL DIESTER PHOSPHODIESTERASE"/>
    <property type="match status" value="1"/>
</dbReference>
<feature type="transmembrane region" description="Helical" evidence="1">
    <location>
        <begin position="80"/>
        <end position="106"/>
    </location>
</feature>
<gene>
    <name evidence="3" type="ORF">HW115_04930</name>
</gene>
<feature type="transmembrane region" description="Helical" evidence="1">
    <location>
        <begin position="139"/>
        <end position="157"/>
    </location>
</feature>
<feature type="transmembrane region" description="Helical" evidence="1">
    <location>
        <begin position="177"/>
        <end position="209"/>
    </location>
</feature>
<dbReference type="Pfam" id="PF10110">
    <property type="entry name" value="GPDPase_memb"/>
    <property type="match status" value="1"/>
</dbReference>
<accession>A0A851GGI1</accession>
<keyword evidence="1" id="KW-1133">Transmembrane helix</keyword>
<feature type="transmembrane region" description="Helical" evidence="1">
    <location>
        <begin position="271"/>
        <end position="298"/>
    </location>
</feature>
<dbReference type="CDD" id="cd08579">
    <property type="entry name" value="GDPD_memb_like"/>
    <property type="match status" value="1"/>
</dbReference>
<comment type="caution">
    <text evidence="3">The sequence shown here is derived from an EMBL/GenBank/DDBJ whole genome shotgun (WGS) entry which is preliminary data.</text>
</comment>
<dbReference type="AlphaFoldDB" id="A0A851GGI1"/>
<dbReference type="Proteomes" id="UP000557872">
    <property type="component" value="Unassembled WGS sequence"/>
</dbReference>
<dbReference type="PANTHER" id="PTHR46211:SF8">
    <property type="entry name" value="PHOSPHODIESTERASE"/>
    <property type="match status" value="1"/>
</dbReference>
<feature type="transmembrane region" description="Helical" evidence="1">
    <location>
        <begin position="230"/>
        <end position="251"/>
    </location>
</feature>
<dbReference type="RefSeq" id="WP_178931487.1">
    <property type="nucleotide sequence ID" value="NZ_JACBAZ010000002.1"/>
</dbReference>
<keyword evidence="1" id="KW-0472">Membrane</keyword>
<proteinExistence type="predicted"/>
<evidence type="ECO:0000256" key="1">
    <source>
        <dbReference type="SAM" id="Phobius"/>
    </source>
</evidence>
<dbReference type="Gene3D" id="3.20.20.190">
    <property type="entry name" value="Phosphatidylinositol (PI) phosphodiesterase"/>
    <property type="match status" value="1"/>
</dbReference>
<reference evidence="3 4" key="1">
    <citation type="submission" date="2020-07" db="EMBL/GenBank/DDBJ databases">
        <title>Roseicoccus Jingziensis gen. nov., sp. nov., isolated from coastal seawater.</title>
        <authorList>
            <person name="Feng X."/>
        </authorList>
    </citation>
    <scope>NUCLEOTIDE SEQUENCE [LARGE SCALE GENOMIC DNA]</scope>
    <source>
        <strain evidence="3 4">N1E253</strain>
    </source>
</reference>
<name>A0A851GGI1_9BACT</name>
<feature type="domain" description="GP-PDE" evidence="2">
    <location>
        <begin position="366"/>
        <end position="596"/>
    </location>
</feature>
<protein>
    <submittedName>
        <fullName evidence="3">Glycerophosphodiester phosphodiesterase</fullName>
    </submittedName>
</protein>